<accession>X1E206</accession>
<dbReference type="Gene3D" id="3.90.226.10">
    <property type="entry name" value="2-enoyl-CoA Hydratase, Chain A, domain 1"/>
    <property type="match status" value="1"/>
</dbReference>
<feature type="non-terminal residue" evidence="1">
    <location>
        <position position="170"/>
    </location>
</feature>
<name>X1E206_9ZZZZ</name>
<gene>
    <name evidence="1" type="ORF">S01H4_61481</name>
</gene>
<protein>
    <submittedName>
        <fullName evidence="1">Uncharacterized protein</fullName>
    </submittedName>
</protein>
<sequence length="170" mass="19720">STKRIELPLVQERPIYGFWPRPETEIKSLEDVRVESCILQPNIGYLRFVMMLGEHEFLDDLVEAMCSFAQTDGLIIDIRTNGGGRRAPLRVLLPFFMAENQSPRIVNVATYRLGMKDIEADFEARYLYPASSPHFSRAERDVISRFAGSFQPEWMPPKGQFSRWHYFVIS</sequence>
<reference evidence="1" key="1">
    <citation type="journal article" date="2014" name="Front. Microbiol.">
        <title>High frequency of phylogenetically diverse reductive dehalogenase-homologous genes in deep subseafloor sedimentary metagenomes.</title>
        <authorList>
            <person name="Kawai M."/>
            <person name="Futagami T."/>
            <person name="Toyoda A."/>
            <person name="Takaki Y."/>
            <person name="Nishi S."/>
            <person name="Hori S."/>
            <person name="Arai W."/>
            <person name="Tsubouchi T."/>
            <person name="Morono Y."/>
            <person name="Uchiyama I."/>
            <person name="Ito T."/>
            <person name="Fujiyama A."/>
            <person name="Inagaki F."/>
            <person name="Takami H."/>
        </authorList>
    </citation>
    <scope>NUCLEOTIDE SEQUENCE</scope>
    <source>
        <strain evidence="1">Expedition CK06-06</strain>
    </source>
</reference>
<comment type="caution">
    <text evidence="1">The sequence shown here is derived from an EMBL/GenBank/DDBJ whole genome shotgun (WGS) entry which is preliminary data.</text>
</comment>
<dbReference type="EMBL" id="BART01036463">
    <property type="protein sequence ID" value="GAH11204.1"/>
    <property type="molecule type" value="Genomic_DNA"/>
</dbReference>
<evidence type="ECO:0000313" key="1">
    <source>
        <dbReference type="EMBL" id="GAH11204.1"/>
    </source>
</evidence>
<dbReference type="SUPFAM" id="SSF52096">
    <property type="entry name" value="ClpP/crotonase"/>
    <property type="match status" value="1"/>
</dbReference>
<dbReference type="AlphaFoldDB" id="X1E206"/>
<feature type="non-terminal residue" evidence="1">
    <location>
        <position position="1"/>
    </location>
</feature>
<proteinExistence type="predicted"/>
<dbReference type="InterPro" id="IPR029045">
    <property type="entry name" value="ClpP/crotonase-like_dom_sf"/>
</dbReference>
<organism evidence="1">
    <name type="scientific">marine sediment metagenome</name>
    <dbReference type="NCBI Taxonomy" id="412755"/>
    <lineage>
        <taxon>unclassified sequences</taxon>
        <taxon>metagenomes</taxon>
        <taxon>ecological metagenomes</taxon>
    </lineage>
</organism>